<proteinExistence type="evidence at transcript level"/>
<dbReference type="OrthoDB" id="5956310at2759"/>
<dbReference type="AlphaFoldDB" id="Q2PGF5"/>
<dbReference type="Pfam" id="PF00001">
    <property type="entry name" value="7tm_1"/>
    <property type="match status" value="1"/>
</dbReference>
<feature type="transmembrane region" description="Helical" evidence="11">
    <location>
        <begin position="410"/>
        <end position="432"/>
    </location>
</feature>
<dbReference type="GO" id="GO:0004930">
    <property type="term" value="F:G protein-coupled receptor activity"/>
    <property type="evidence" value="ECO:0007669"/>
    <property type="project" value="UniProtKB-KW"/>
</dbReference>
<feature type="transmembrane region" description="Helical" evidence="11">
    <location>
        <begin position="151"/>
        <end position="171"/>
    </location>
</feature>
<evidence type="ECO:0000256" key="10">
    <source>
        <dbReference type="SAM" id="MobiDB-lite"/>
    </source>
</evidence>
<evidence type="ECO:0000256" key="5">
    <source>
        <dbReference type="ARBA" id="ARBA00023040"/>
    </source>
</evidence>
<keyword evidence="6 11" id="KW-0472">Membrane</keyword>
<reference evidence="13" key="1">
    <citation type="journal article" date="2010" name="Gen. Comp. Endocrinol.">
        <title>The role in spawning of a putative serotonin receptor isolated from the germ and ciliary cells of the gonoduct in the gonad of the Japanese scallop, Patinopecten yessoensis.</title>
        <authorList>
            <person name="Tanabe T."/>
            <person name="Yuan Y."/>
            <person name="Nakamura S."/>
            <person name="Itoh K."/>
            <person name="Takahashi K.G."/>
            <person name="Osada M."/>
        </authorList>
    </citation>
    <scope>NUCLEOTIDE SEQUENCE</scope>
    <source>
        <tissue evidence="13">Ovary</tissue>
    </source>
</reference>
<evidence type="ECO:0000256" key="9">
    <source>
        <dbReference type="RuleBase" id="RU000688"/>
    </source>
</evidence>
<accession>Q2PGF5</accession>
<keyword evidence="8 9" id="KW-0807">Transducer</keyword>
<dbReference type="PROSITE" id="PS50262">
    <property type="entry name" value="G_PROTEIN_RECEP_F1_2"/>
    <property type="match status" value="1"/>
</dbReference>
<feature type="domain" description="G-protein coupled receptors family 1 profile" evidence="12">
    <location>
        <begin position="92"/>
        <end position="429"/>
    </location>
</feature>
<sequence length="454" mass="50500">MLIMGLMQQNGANASILGLFNSDTYSSVTLSTVSTQNETTASSVFNSTTYNPLGGTNGTTGFQGFGPQIRSLEHLITTSIILGLMILATIIGNVFVIAATILEKNLHNVANYLILSLAVADLMVATLVMPISVVNEISTVWFLRPEICDMWISFDVLCCTASILHLVAISVDRYWAVTNIDYVRNRSAKQILSMIALSWMVGMCISIPPLFGWKEPANSPVLTGTCLISQDIGYTVFSTFGAFYVPTLIMMIIYAKIFQVARRRIRRKNFHKKSLKKAEAKIKSDHSSKSKLLFNSPKSNGHNSADNTEITVNETSCNGNENYNDKNENSKVDTNGFDDAKTAMIPKAVNKEQDKAKKQKEKLEMKRERKAARTLGIITGAFIICWLPFFIIALTAPLVGKAAEEIPEELISFVLWLGYANSLLNPILYTIFSPDFRNAFQKILFGKYSKKYRR</sequence>
<dbReference type="InterPro" id="IPR000276">
    <property type="entry name" value="GPCR_Rhodpsn"/>
</dbReference>
<comment type="subcellular location">
    <subcellularLocation>
        <location evidence="1">Cell membrane</location>
        <topology evidence="1">Multi-pass membrane protein</topology>
    </subcellularLocation>
</comment>
<keyword evidence="4 11" id="KW-1133">Transmembrane helix</keyword>
<dbReference type="CDD" id="cd15331">
    <property type="entry name" value="7tmA_5-HT1A_invertebrates"/>
    <property type="match status" value="1"/>
</dbReference>
<feature type="transmembrane region" description="Helical" evidence="11">
    <location>
        <begin position="80"/>
        <end position="102"/>
    </location>
</feature>
<evidence type="ECO:0000256" key="3">
    <source>
        <dbReference type="ARBA" id="ARBA00022692"/>
    </source>
</evidence>
<feature type="transmembrane region" description="Helical" evidence="11">
    <location>
        <begin position="232"/>
        <end position="258"/>
    </location>
</feature>
<keyword evidence="2" id="KW-1003">Cell membrane</keyword>
<feature type="transmembrane region" description="Helical" evidence="11">
    <location>
        <begin position="375"/>
        <end position="398"/>
    </location>
</feature>
<evidence type="ECO:0000256" key="8">
    <source>
        <dbReference type="ARBA" id="ARBA00023224"/>
    </source>
</evidence>
<name>Q2PGF5_MIZYE</name>
<dbReference type="SUPFAM" id="SSF81321">
    <property type="entry name" value="Family A G protein-coupled receptor-like"/>
    <property type="match status" value="1"/>
</dbReference>
<keyword evidence="7 9" id="KW-0675">Receptor</keyword>
<feature type="compositionally biased region" description="Basic and acidic residues" evidence="10">
    <location>
        <begin position="276"/>
        <end position="288"/>
    </location>
</feature>
<protein>
    <submittedName>
        <fullName evidence="13">5-HT receptor</fullName>
    </submittedName>
</protein>
<feature type="transmembrane region" description="Helical" evidence="11">
    <location>
        <begin position="109"/>
        <end position="131"/>
    </location>
</feature>
<evidence type="ECO:0000256" key="6">
    <source>
        <dbReference type="ARBA" id="ARBA00023136"/>
    </source>
</evidence>
<evidence type="ECO:0000256" key="7">
    <source>
        <dbReference type="ARBA" id="ARBA00023170"/>
    </source>
</evidence>
<dbReference type="InterPro" id="IPR017452">
    <property type="entry name" value="GPCR_Rhodpsn_7TM"/>
</dbReference>
<dbReference type="GO" id="GO:0005886">
    <property type="term" value="C:plasma membrane"/>
    <property type="evidence" value="ECO:0007669"/>
    <property type="project" value="UniProtKB-SubCell"/>
</dbReference>
<comment type="similarity">
    <text evidence="9">Belongs to the G-protein coupled receptor 1 family.</text>
</comment>
<evidence type="ECO:0000313" key="13">
    <source>
        <dbReference type="EMBL" id="BAE72141.1"/>
    </source>
</evidence>
<dbReference type="PROSITE" id="PS00237">
    <property type="entry name" value="G_PROTEIN_RECEP_F1_1"/>
    <property type="match status" value="1"/>
</dbReference>
<dbReference type="GO" id="GO:0043410">
    <property type="term" value="P:positive regulation of MAPK cascade"/>
    <property type="evidence" value="ECO:0007669"/>
    <property type="project" value="TreeGrafter"/>
</dbReference>
<dbReference type="PANTHER" id="PTHR24248">
    <property type="entry name" value="ADRENERGIC RECEPTOR-RELATED G-PROTEIN COUPLED RECEPTOR"/>
    <property type="match status" value="1"/>
</dbReference>
<feature type="region of interest" description="Disordered" evidence="10">
    <location>
        <begin position="276"/>
        <end position="335"/>
    </location>
</feature>
<evidence type="ECO:0000259" key="12">
    <source>
        <dbReference type="PROSITE" id="PS50262"/>
    </source>
</evidence>
<evidence type="ECO:0000256" key="11">
    <source>
        <dbReference type="SAM" id="Phobius"/>
    </source>
</evidence>
<dbReference type="EMBL" id="AB209935">
    <property type="protein sequence ID" value="BAE72141.1"/>
    <property type="molecule type" value="mRNA"/>
</dbReference>
<organism evidence="13">
    <name type="scientific">Mizuhopecten yessoensis</name>
    <name type="common">Japanese scallop</name>
    <name type="synonym">Patinopecten yessoensis</name>
    <dbReference type="NCBI Taxonomy" id="6573"/>
    <lineage>
        <taxon>Eukaryota</taxon>
        <taxon>Metazoa</taxon>
        <taxon>Spiralia</taxon>
        <taxon>Lophotrochozoa</taxon>
        <taxon>Mollusca</taxon>
        <taxon>Bivalvia</taxon>
        <taxon>Autobranchia</taxon>
        <taxon>Pteriomorphia</taxon>
        <taxon>Pectinida</taxon>
        <taxon>Pectinoidea</taxon>
        <taxon>Pectinidae</taxon>
        <taxon>Mizuhopecten</taxon>
    </lineage>
</organism>
<keyword evidence="5 9" id="KW-0297">G-protein coupled receptor</keyword>
<dbReference type="PRINTS" id="PR00237">
    <property type="entry name" value="GPCRRHODOPSN"/>
</dbReference>
<evidence type="ECO:0000256" key="4">
    <source>
        <dbReference type="ARBA" id="ARBA00022989"/>
    </source>
</evidence>
<feature type="transmembrane region" description="Helical" evidence="11">
    <location>
        <begin position="191"/>
        <end position="212"/>
    </location>
</feature>
<dbReference type="GO" id="GO:0071880">
    <property type="term" value="P:adenylate cyclase-activating adrenergic receptor signaling pathway"/>
    <property type="evidence" value="ECO:0007669"/>
    <property type="project" value="TreeGrafter"/>
</dbReference>
<gene>
    <name evidence="13" type="primary">5-HTpy</name>
</gene>
<keyword evidence="3 9" id="KW-0812">Transmembrane</keyword>
<dbReference type="PANTHER" id="PTHR24248:SF200">
    <property type="entry name" value="5-HYDROXYTRYPTAMINE RECEPTOR 1B-LIKE ISOFORM X1"/>
    <property type="match status" value="1"/>
</dbReference>
<feature type="compositionally biased region" description="Polar residues" evidence="10">
    <location>
        <begin position="296"/>
        <end position="317"/>
    </location>
</feature>
<evidence type="ECO:0000256" key="1">
    <source>
        <dbReference type="ARBA" id="ARBA00004651"/>
    </source>
</evidence>
<dbReference type="SMART" id="SM01381">
    <property type="entry name" value="7TM_GPCR_Srsx"/>
    <property type="match status" value="1"/>
</dbReference>
<dbReference type="Gene3D" id="1.20.1070.10">
    <property type="entry name" value="Rhodopsin 7-helix transmembrane proteins"/>
    <property type="match status" value="1"/>
</dbReference>
<evidence type="ECO:0000256" key="2">
    <source>
        <dbReference type="ARBA" id="ARBA00022475"/>
    </source>
</evidence>